<dbReference type="PANTHER" id="PTHR10937">
    <property type="entry name" value="GLUCOSAMINE--FRUCTOSE-6-PHOSPHATE AMINOTRANSFERASE, ISOMERIZING"/>
    <property type="match status" value="1"/>
</dbReference>
<organism evidence="3 4">
    <name type="scientific">Tranquillimonas alkanivorans</name>
    <dbReference type="NCBI Taxonomy" id="441119"/>
    <lineage>
        <taxon>Bacteria</taxon>
        <taxon>Pseudomonadati</taxon>
        <taxon>Pseudomonadota</taxon>
        <taxon>Alphaproteobacteria</taxon>
        <taxon>Rhodobacterales</taxon>
        <taxon>Roseobacteraceae</taxon>
        <taxon>Tranquillimonas</taxon>
    </lineage>
</organism>
<dbReference type="PROSITE" id="PS51464">
    <property type="entry name" value="SIS"/>
    <property type="match status" value="1"/>
</dbReference>
<reference evidence="3 4" key="1">
    <citation type="submission" date="2016-10" db="EMBL/GenBank/DDBJ databases">
        <authorList>
            <person name="de Groot N.N."/>
        </authorList>
    </citation>
    <scope>NUCLEOTIDE SEQUENCE [LARGE SCALE GENOMIC DNA]</scope>
    <source>
        <strain evidence="3 4">DSM 19547</strain>
    </source>
</reference>
<accession>A0A1I5V8G5</accession>
<dbReference type="InterPro" id="IPR001347">
    <property type="entry name" value="SIS_dom"/>
</dbReference>
<dbReference type="InterPro" id="IPR046348">
    <property type="entry name" value="SIS_dom_sf"/>
</dbReference>
<name>A0A1I5V8G5_9RHOB</name>
<protein>
    <submittedName>
        <fullName evidence="3">SIS domain-containing protein</fullName>
    </submittedName>
</protein>
<proteinExistence type="predicted"/>
<dbReference type="GO" id="GO:0097367">
    <property type="term" value="F:carbohydrate derivative binding"/>
    <property type="evidence" value="ECO:0007669"/>
    <property type="project" value="InterPro"/>
</dbReference>
<dbReference type="AlphaFoldDB" id="A0A1I5V8G5"/>
<gene>
    <name evidence="3" type="ORF">SAMN04488047_12819</name>
</gene>
<dbReference type="InterPro" id="IPR035472">
    <property type="entry name" value="RpiR-like_SIS"/>
</dbReference>
<dbReference type="Gene3D" id="3.40.50.10490">
    <property type="entry name" value="Glucose-6-phosphate isomerase like protein, domain 1"/>
    <property type="match status" value="2"/>
</dbReference>
<sequence length="334" mass="34845">MTPSASRALMQQELDEQPIILGTAAGALSEAAARIRPSKDRALWVGGCGDSLFAAQSMTRFFRESGWDIRPVSASDMLWDADIRAGDTVVGISISGSTRRTVEAIEAAKAMGAHTLAITLKSDSALAQAAGDLLPLPYQPISRAIPHGLDYHVTLLALAALAGPVEGGAVQRVFDEATNHYLDHARTMAAHLPTDARFFFLGGGAALGSANYGAAKMHEAGGLAAWSFEAENFAHGAHFMLRAGDHVVLCGAGGAADDRTAAMRAGLERLGASVGTAGLDSEDTKPLPTALRAALATQALCLAVAEVRDLDVTDPARGSAAAEVQRDWFGWTSR</sequence>
<feature type="domain" description="SIS" evidence="2">
    <location>
        <begin position="31"/>
        <end position="164"/>
    </location>
</feature>
<evidence type="ECO:0000256" key="1">
    <source>
        <dbReference type="ARBA" id="ARBA00022576"/>
    </source>
</evidence>
<dbReference type="Pfam" id="PF01380">
    <property type="entry name" value="SIS"/>
    <property type="match status" value="1"/>
</dbReference>
<dbReference type="EMBL" id="FOXA01000028">
    <property type="protein sequence ID" value="SFQ03789.1"/>
    <property type="molecule type" value="Genomic_DNA"/>
</dbReference>
<dbReference type="RefSeq" id="WP_093425092.1">
    <property type="nucleotide sequence ID" value="NZ_FOXA01000028.1"/>
</dbReference>
<keyword evidence="1" id="KW-0808">Transferase</keyword>
<evidence type="ECO:0000259" key="2">
    <source>
        <dbReference type="PROSITE" id="PS51464"/>
    </source>
</evidence>
<dbReference type="OrthoDB" id="7832580at2"/>
<dbReference type="SUPFAM" id="SSF53697">
    <property type="entry name" value="SIS domain"/>
    <property type="match status" value="1"/>
</dbReference>
<dbReference type="GO" id="GO:0008483">
    <property type="term" value="F:transaminase activity"/>
    <property type="evidence" value="ECO:0007669"/>
    <property type="project" value="UniProtKB-KW"/>
</dbReference>
<keyword evidence="4" id="KW-1185">Reference proteome</keyword>
<keyword evidence="1" id="KW-0032">Aminotransferase</keyword>
<dbReference type="GO" id="GO:1901135">
    <property type="term" value="P:carbohydrate derivative metabolic process"/>
    <property type="evidence" value="ECO:0007669"/>
    <property type="project" value="InterPro"/>
</dbReference>
<evidence type="ECO:0000313" key="4">
    <source>
        <dbReference type="Proteomes" id="UP000199356"/>
    </source>
</evidence>
<dbReference type="STRING" id="441119.SAMN04488047_12819"/>
<dbReference type="CDD" id="cd05013">
    <property type="entry name" value="SIS_RpiR"/>
    <property type="match status" value="1"/>
</dbReference>
<dbReference type="Proteomes" id="UP000199356">
    <property type="component" value="Unassembled WGS sequence"/>
</dbReference>
<evidence type="ECO:0000313" key="3">
    <source>
        <dbReference type="EMBL" id="SFQ03789.1"/>
    </source>
</evidence>